<dbReference type="EMBL" id="BAABNP010000002">
    <property type="protein sequence ID" value="GAA5339606.1"/>
    <property type="molecule type" value="Genomic_DNA"/>
</dbReference>
<gene>
    <name evidence="1" type="ORF">KACC15558_06460</name>
</gene>
<accession>A0ABP9U3W2</accession>
<sequence length="580" mass="64558">MTVMTNIADVSMRSPAEVCRPTDMGGARATRHSFARQLIRKMSLDHWTIRRTVFELDDLGRGTAAYEISASQDQFLTLALFSQVISEDARTDRVIAERWDVTGALVEGSLDAGAIEDLRSHVTVQEEGRAMPSTVIWGRANRSVRFFDQVVNDLAAGRQPNADILGLSPYLLRSTAFYSNGKFGMRDFEGFAAEHVLAVPYRAHMIAAWLFREFSLDLAEHCARAKNPGAASFDEEWARYFGLGNATGLGLVPYVVNHPEILDAWLWSREFPLATALDREDRPSSEPVFTVATLLERIAAYLRQQGPDEPVPFTSGERLAESIDPMSALVREYVDFGTMNSTATATPWRTLHDAADRAGPEVRGIVATVITELTGDLDSEVEASLVRVEDRHVDPKWRIGHLRDAIGRDYSWIDEFDFSDSSQTDRFWFTSATSEEPRRGCTGSDEGLDMQHGVNVAEEIHNLRESVASLPSDLTVAEFLVSQPRFRAAVARVQKVGPLRFGELRANLRSSGFLPLNPQRLQLAVYGMDNYNPQSTDWLRVTLFSGAPRVADINAGTADDDWMFPLRPESNHRAESAGKA</sequence>
<keyword evidence="2" id="KW-1185">Reference proteome</keyword>
<comment type="caution">
    <text evidence="1">The sequence shown here is derived from an EMBL/GenBank/DDBJ whole genome shotgun (WGS) entry which is preliminary data.</text>
</comment>
<dbReference type="Proteomes" id="UP001498935">
    <property type="component" value="Unassembled WGS sequence"/>
</dbReference>
<evidence type="ECO:0000313" key="1">
    <source>
        <dbReference type="EMBL" id="GAA5339606.1"/>
    </source>
</evidence>
<name>A0ABP9U3W2_9MICO</name>
<protein>
    <submittedName>
        <fullName evidence="1">Uncharacterized protein</fullName>
    </submittedName>
</protein>
<proteinExistence type="predicted"/>
<evidence type="ECO:0000313" key="2">
    <source>
        <dbReference type="Proteomes" id="UP001498935"/>
    </source>
</evidence>
<organism evidence="1 2">
    <name type="scientific">Brevibacterium ammoniilyticum</name>
    <dbReference type="NCBI Taxonomy" id="1046555"/>
    <lineage>
        <taxon>Bacteria</taxon>
        <taxon>Bacillati</taxon>
        <taxon>Actinomycetota</taxon>
        <taxon>Actinomycetes</taxon>
        <taxon>Micrococcales</taxon>
        <taxon>Brevibacteriaceae</taxon>
        <taxon>Brevibacterium</taxon>
    </lineage>
</organism>
<dbReference type="RefSeq" id="WP_255248991.1">
    <property type="nucleotide sequence ID" value="NZ_BAABBK010000002.1"/>
</dbReference>
<reference evidence="1 2" key="1">
    <citation type="submission" date="2024-02" db="EMBL/GenBank/DDBJ databases">
        <title>Characterization of antibiotic resistant novel bacterial strains and their environmental applications.</title>
        <authorList>
            <person name="Manzoor S."/>
            <person name="Abbas S."/>
            <person name="Arshad M."/>
            <person name="Li W.J."/>
            <person name="Ahmed I."/>
        </authorList>
    </citation>
    <scope>NUCLEOTIDE SEQUENCE [LARGE SCALE GENOMIC DNA]</scope>
    <source>
        <strain evidence="1 2">KACC 15558</strain>
    </source>
</reference>